<dbReference type="AlphaFoldDB" id="A0A818VHI3"/>
<reference evidence="2" key="1">
    <citation type="submission" date="2021-02" db="EMBL/GenBank/DDBJ databases">
        <authorList>
            <person name="Nowell W R."/>
        </authorList>
    </citation>
    <scope>NUCLEOTIDE SEQUENCE</scope>
</reference>
<dbReference type="Proteomes" id="UP000663823">
    <property type="component" value="Unassembled WGS sequence"/>
</dbReference>
<sequence>MFRAAHFDLHIHAPTDYSTYVEYNYKERKWTHYALVQPIGRIPPSVIQQYVYLLKLTPPLIPLRDEVNATDAFDIGNFNEDERIEHIHSKECKRQKNTITIHLKSGDESCLMLSPQHESLYDTLVTSQQHLTVSEKASKICGADVSSTTSTNVNPDQQLSSGNRHNALSASSATHSALMKNNVAAAALQN</sequence>
<comment type="caution">
    <text evidence="2">The sequence shown here is derived from an EMBL/GenBank/DDBJ whole genome shotgun (WGS) entry which is preliminary data.</text>
</comment>
<feature type="compositionally biased region" description="Polar residues" evidence="1">
    <location>
        <begin position="145"/>
        <end position="166"/>
    </location>
</feature>
<gene>
    <name evidence="2" type="ORF">OTI717_LOCUS13289</name>
</gene>
<evidence type="ECO:0000313" key="3">
    <source>
        <dbReference type="Proteomes" id="UP000663823"/>
    </source>
</evidence>
<organism evidence="2 3">
    <name type="scientific">Rotaria sordida</name>
    <dbReference type="NCBI Taxonomy" id="392033"/>
    <lineage>
        <taxon>Eukaryota</taxon>
        <taxon>Metazoa</taxon>
        <taxon>Spiralia</taxon>
        <taxon>Gnathifera</taxon>
        <taxon>Rotifera</taxon>
        <taxon>Eurotatoria</taxon>
        <taxon>Bdelloidea</taxon>
        <taxon>Philodinida</taxon>
        <taxon>Philodinidae</taxon>
        <taxon>Rotaria</taxon>
    </lineage>
</organism>
<protein>
    <submittedName>
        <fullName evidence="2">Uncharacterized protein</fullName>
    </submittedName>
</protein>
<evidence type="ECO:0000313" key="2">
    <source>
        <dbReference type="EMBL" id="CAF3712690.1"/>
    </source>
</evidence>
<name>A0A818VHI3_9BILA</name>
<evidence type="ECO:0000256" key="1">
    <source>
        <dbReference type="SAM" id="MobiDB-lite"/>
    </source>
</evidence>
<proteinExistence type="predicted"/>
<dbReference type="EMBL" id="CAJOAX010001405">
    <property type="protein sequence ID" value="CAF3712690.1"/>
    <property type="molecule type" value="Genomic_DNA"/>
</dbReference>
<feature type="region of interest" description="Disordered" evidence="1">
    <location>
        <begin position="144"/>
        <end position="174"/>
    </location>
</feature>
<accession>A0A818VHI3</accession>